<dbReference type="Pfam" id="PF00078">
    <property type="entry name" value="RVT_1"/>
    <property type="match status" value="1"/>
</dbReference>
<dbReference type="InterPro" id="IPR015095">
    <property type="entry name" value="AlkB_hom8_N"/>
</dbReference>
<dbReference type="EMBL" id="JAODUO010001673">
    <property type="protein sequence ID" value="KAK2160018.1"/>
    <property type="molecule type" value="Genomic_DNA"/>
</dbReference>
<name>A0AAD9JWY7_RIDPI</name>
<sequence length="298" mass="34071">MIDKLQKLEVPEALVHWVFNFLSNRPQCVRVGDIKSPVLVSNTGAPQGCVLSPFLYTLYTNDCRSVDPSTEFVTFSDDTAMLALLSDFASYQSYLSSVVRFSSKKNLHLNVSKTKEMCIDFHRNRTVISPIVINGEPVEQVDSFMYLGVMLDDKLSFKEHVTAVQKNYQQRLYVLRKLRAFYVDPLLLLCLYRSIIESLLIYCSICYYTALSVKNRNRILKNSHVSAKIIGLPIPKLSEIINHAILKKARAAATESDHPLSTFFHVLPSQRRYRCIKCKTSRYSRSFVPVAIRMLNAK</sequence>
<dbReference type="PANTHER" id="PTHR33332">
    <property type="entry name" value="REVERSE TRANSCRIPTASE DOMAIN-CONTAINING PROTEIN"/>
    <property type="match status" value="1"/>
</dbReference>
<organism evidence="2 3">
    <name type="scientific">Ridgeia piscesae</name>
    <name type="common">Tubeworm</name>
    <dbReference type="NCBI Taxonomy" id="27915"/>
    <lineage>
        <taxon>Eukaryota</taxon>
        <taxon>Metazoa</taxon>
        <taxon>Spiralia</taxon>
        <taxon>Lophotrochozoa</taxon>
        <taxon>Annelida</taxon>
        <taxon>Polychaeta</taxon>
        <taxon>Sedentaria</taxon>
        <taxon>Canalipalpata</taxon>
        <taxon>Sabellida</taxon>
        <taxon>Siboglinidae</taxon>
        <taxon>Ridgeia</taxon>
    </lineage>
</organism>
<dbReference type="GO" id="GO:0016706">
    <property type="term" value="F:2-oxoglutarate-dependent dioxygenase activity"/>
    <property type="evidence" value="ECO:0007669"/>
    <property type="project" value="InterPro"/>
</dbReference>
<dbReference type="Proteomes" id="UP001209878">
    <property type="component" value="Unassembled WGS sequence"/>
</dbReference>
<accession>A0AAD9JWY7</accession>
<evidence type="ECO:0000313" key="2">
    <source>
        <dbReference type="EMBL" id="KAK2160018.1"/>
    </source>
</evidence>
<proteinExistence type="predicted"/>
<feature type="domain" description="Reverse transcriptase" evidence="1">
    <location>
        <begin position="1"/>
        <end position="151"/>
    </location>
</feature>
<gene>
    <name evidence="2" type="ORF">NP493_1674g00007</name>
</gene>
<dbReference type="PROSITE" id="PS50878">
    <property type="entry name" value="RT_POL"/>
    <property type="match status" value="1"/>
</dbReference>
<dbReference type="InterPro" id="IPR000477">
    <property type="entry name" value="RT_dom"/>
</dbReference>
<evidence type="ECO:0000259" key="1">
    <source>
        <dbReference type="PROSITE" id="PS50878"/>
    </source>
</evidence>
<dbReference type="Pfam" id="PF09004">
    <property type="entry name" value="ALKBH8_N"/>
    <property type="match status" value="1"/>
</dbReference>
<evidence type="ECO:0000313" key="3">
    <source>
        <dbReference type="Proteomes" id="UP001209878"/>
    </source>
</evidence>
<protein>
    <recommendedName>
        <fullName evidence="1">Reverse transcriptase domain-containing protein</fullName>
    </recommendedName>
</protein>
<keyword evidence="3" id="KW-1185">Reference proteome</keyword>
<reference evidence="2" key="1">
    <citation type="journal article" date="2023" name="Mol. Biol. Evol.">
        <title>Third-Generation Sequencing Reveals the Adaptive Role of the Epigenome in Three Deep-Sea Polychaetes.</title>
        <authorList>
            <person name="Perez M."/>
            <person name="Aroh O."/>
            <person name="Sun Y."/>
            <person name="Lan Y."/>
            <person name="Juniper S.K."/>
            <person name="Young C.R."/>
            <person name="Angers B."/>
            <person name="Qian P.Y."/>
        </authorList>
    </citation>
    <scope>NUCLEOTIDE SEQUENCE</scope>
    <source>
        <strain evidence="2">R07B-5</strain>
    </source>
</reference>
<dbReference type="GO" id="GO:0008168">
    <property type="term" value="F:methyltransferase activity"/>
    <property type="evidence" value="ECO:0007669"/>
    <property type="project" value="InterPro"/>
</dbReference>
<dbReference type="AlphaFoldDB" id="A0AAD9JWY7"/>
<comment type="caution">
    <text evidence="2">The sequence shown here is derived from an EMBL/GenBank/DDBJ whole genome shotgun (WGS) entry which is preliminary data.</text>
</comment>